<dbReference type="Pfam" id="PF00501">
    <property type="entry name" value="AMP-binding"/>
    <property type="match status" value="2"/>
</dbReference>
<dbReference type="PROSITE" id="PS00455">
    <property type="entry name" value="AMP_BINDING"/>
    <property type="match status" value="2"/>
</dbReference>
<dbReference type="Pfam" id="PF00668">
    <property type="entry name" value="Condensation"/>
    <property type="match status" value="2"/>
</dbReference>
<keyword evidence="3" id="KW-0596">Phosphopantetheine</keyword>
<dbReference type="PROSITE" id="PS50075">
    <property type="entry name" value="CARRIER"/>
    <property type="match status" value="2"/>
</dbReference>
<dbReference type="Pfam" id="PF05050">
    <property type="entry name" value="Methyltransf_21"/>
    <property type="match status" value="1"/>
</dbReference>
<dbReference type="FunFam" id="3.40.50.12780:FF:000012">
    <property type="entry name" value="Non-ribosomal peptide synthetase"/>
    <property type="match status" value="1"/>
</dbReference>
<dbReference type="EMBL" id="QZFV01000085">
    <property type="protein sequence ID" value="RJQ84668.1"/>
    <property type="molecule type" value="Genomic_DNA"/>
</dbReference>
<dbReference type="NCBIfam" id="NF003417">
    <property type="entry name" value="PRK04813.1"/>
    <property type="match status" value="3"/>
</dbReference>
<comment type="similarity">
    <text evidence="2">Belongs to the ATP-dependent AMP-binding enzyme family.</text>
</comment>
<evidence type="ECO:0000259" key="6">
    <source>
        <dbReference type="PROSITE" id="PS50075"/>
    </source>
</evidence>
<dbReference type="Pfam" id="PF00550">
    <property type="entry name" value="PP-binding"/>
    <property type="match status" value="2"/>
</dbReference>
<dbReference type="InterPro" id="IPR020845">
    <property type="entry name" value="AMP-binding_CS"/>
</dbReference>
<feature type="region of interest" description="Disordered" evidence="5">
    <location>
        <begin position="951"/>
        <end position="973"/>
    </location>
</feature>
<dbReference type="SUPFAM" id="SSF52777">
    <property type="entry name" value="CoA-dependent acyltransferases"/>
    <property type="match status" value="4"/>
</dbReference>
<evidence type="ECO:0000256" key="5">
    <source>
        <dbReference type="SAM" id="MobiDB-lite"/>
    </source>
</evidence>
<dbReference type="Pfam" id="PF13193">
    <property type="entry name" value="AMP-binding_C"/>
    <property type="match status" value="1"/>
</dbReference>
<keyword evidence="8" id="KW-1185">Reference proteome</keyword>
<evidence type="ECO:0000256" key="4">
    <source>
        <dbReference type="ARBA" id="ARBA00022553"/>
    </source>
</evidence>
<comment type="caution">
    <text evidence="7">The sequence shown here is derived from an EMBL/GenBank/DDBJ whole genome shotgun (WGS) entry which is preliminary data.</text>
</comment>
<dbReference type="Gene3D" id="3.40.50.980">
    <property type="match status" value="4"/>
</dbReference>
<dbReference type="Gene3D" id="3.40.50.150">
    <property type="entry name" value="Vaccinia Virus protein VP39"/>
    <property type="match status" value="1"/>
</dbReference>
<dbReference type="Pfam" id="PF00975">
    <property type="entry name" value="Thioesterase"/>
    <property type="match status" value="1"/>
</dbReference>
<protein>
    <submittedName>
        <fullName evidence="7">Amino acid adenylation domain-containing protein</fullName>
    </submittedName>
</protein>
<dbReference type="InterPro" id="IPR010071">
    <property type="entry name" value="AA_adenyl_dom"/>
</dbReference>
<evidence type="ECO:0000313" key="7">
    <source>
        <dbReference type="EMBL" id="RJQ84668.1"/>
    </source>
</evidence>
<dbReference type="InterPro" id="IPR001242">
    <property type="entry name" value="Condensation_dom"/>
</dbReference>
<dbReference type="GO" id="GO:0072330">
    <property type="term" value="P:monocarboxylic acid biosynthetic process"/>
    <property type="evidence" value="ECO:0007669"/>
    <property type="project" value="UniProtKB-ARBA"/>
</dbReference>
<dbReference type="GO" id="GO:0005829">
    <property type="term" value="C:cytosol"/>
    <property type="evidence" value="ECO:0007669"/>
    <property type="project" value="TreeGrafter"/>
</dbReference>
<dbReference type="Gene3D" id="2.30.38.10">
    <property type="entry name" value="Luciferase, Domain 3"/>
    <property type="match status" value="2"/>
</dbReference>
<evidence type="ECO:0000256" key="1">
    <source>
        <dbReference type="ARBA" id="ARBA00001957"/>
    </source>
</evidence>
<sequence length="2638" mass="286293">MVLIPLSFSQRGLWFLHQLDPKGTAYHVPMVWRFSAPLDEPALASALHDVVLRHESLRTFFPVVKGEPHQHVVPAADLAPVLTSVHAPVADPIVRDVVARPFDLTTELPLRAKLVWTGADVGVFVLVAHHIAFDGWSEEVFWRDLGTAYAARAAGEMPSWPELAVQYADYTLWQQELLGDGDDPGSLMTKQLDYWRSTLADASWETGLPLDRRSQDNTACEVVFEIEPAVHRSLLELASRTGTTMFMITHAAVAALVTRLGGRTDLSLGTVVSGRSDEVLHDLVGYFTNTLVLRTDTSGDLTFADLLREIREVDLSAFANQDVPFEKVVEAVNPVRLQSSTPLFEIFFRFGAPYRPVLDMAEIELHEVRFENRTATFDLDICLNGEETADGEPGRILGTLTYRAGLFDRSTIVTMANGLARTLESAAANPDVRIRAISVVDPGERHRLLVEWNDTARPRVDASVAELFEAQVSRTPAAPAVEDDGVLLNYAELNEHANRIAHELIRRGVGPEQIVAVMANRSAELVAAVLAVFKVGAAYLPVDPAYPAERIATMLADAAPAVVLTTTGAAGGLRTNSCARLLLDRIETTSAAGRNPTDADRVTPLLAEHPAYVIYTSGSTGIPKGVVQTSGALVNLLNWRCTGAPTGPGLRTAMFTMISFDVSIVEILATLLCGGCLVIPDNDIQRDMRLLAHWLDEHQISEFNAPAPVIDAVCEASCSAGLELTALTNIVQAGEEFTLSPSIDSVWRSRPDRRLSSEYGPAETHAATRFVLDPASEPLVSVPIGRSVDNSRAYVLDTRLCLVPVGVVGEIYLAGDNVGRGYLNRPGLTAARFVANPFSTTGEVMYRTGDLARRDDDGQLQFSGRVDDQVKIRGIRIEPGEIEASLARHRGVAQARVVAHGDRSGKRLVAYVVGDADPVELRRFVVRTLPQHMVPAAVVTLDELPLTRNGKLDRRALPAPDPGGSGPSRKPRDTREEILCGLFAEILGVIEVGIDDSFFELGGHSLLATRLTSRIRSVLGVEVAVRTLFEAPAVAALAQRLDDDADVRASLTAVERPERAPLSFAQQRLWFLSKTNENASYNLPFVVRLSGVVDAVALKSALGEVVERHESLRTVFPDQDGQPWQEVLPVESVLLDVPVVEVAEAGLNRELASVTGREFDLSADLPVRACLFRVTPEEHVFLLVVHHIACDGWSMSPLLRDLATAYEAHRQGAESNFPELPVQYVDYTLWQRRLLGDEHDPDSVFARQLAYWKEQLAGVPARLELPFDRPGAAAESAGASVSTELPPEVSAGLTEIARKNNATLFMVVQTAVAVLLSRLGAGTDVPLGSPIAGRTDDALDKMVGFFMNTVVLRADVSGNPGFLELLGRTREANLAAHAHQDVPFEAVVKALNPSRIRGVTPLFQVMVTLQNNSHASWQLAGLRAESLAADLGAAQAKFDLTFYLSERFDADGKNAGLEVEVEYRTGLFDPPTAERIAHRLTTLLRAVAANPDLPIHQLGLADETDEVSVEAWNDTAVDVPSATLVELIERQVTRTPRAEAVVFGEERLSFAELDSRANRLAALLLEHGAGPERFVGVAIHRSADLVVALVAVLKSGAAYLPIDVDQPTERIAVMLQEAAPVVVLTTAGGSASLPAGAKTALLDDDAVMAELAGQVPSAGTLRRARLLPEHPAYLIYTSGSTGRPKGVVVSHDAIVNRLLWMQDKFGLDDDDRVLQKTPFGFDVSVWEFFWPLLAGATLVVARPDGHRDPDYLAALIVEQGVTTVHFVPSMLHAFVSSPAAAKCSGVRRVICSGEALPAPLVERYFEVLPVPLHNLYGPTEAAVDVTSWDCRPGSATASIPIGSPVWNTRAHVLDLSLRAVPVGVPGELYLAGVQLARGYVGRPDLTAERFIADPFGPVGSRMYRTGDMVRRMATGALEFLGRADDQVKIRGIRIEPEEIAAVLGDHEAVGQAAVMAREDRLVAYVVPDTTNAGRAHELLTRSQSGELDGLPSRELPNGMIVLGRNNAEVDFLHQEIFERREYMRHGVTLPQDAVVFDIGAHIGLFSLFVAQNAPDATIYAFEPIPDLRRELALNLSVNGVEAHVFECGVGAEPGAASFTFYPQLSMLSGRFGDESDERAVVEAYALRDAGEGVAGAITELVTVRLRDRHDVVCAMRTVSDVIDEHQVERIDLLKVDAEKSEVEVLRGIRPEHWSRIRQVVAEVHDRDGRLDTITELLRTNGFIVHVEAADTLIHSGLVNVTATSKPRTAATPAASRGRGPGTQALRTELRTALSAKLPDYMVPNDFVFLASLPVSRNGKLDRKALPAPVRVSSTSQRAPSNPVEEVLCGLFVETVGLDHVGVDDDFFEIGGHSLLAARLASSIKASFGTELSISRIFQAPTVAQMSDLINTGNVSNNDDVLLPIRANGDLPPIFFVHPGIGLSWCYAGFARHLRGPAIYGLQARAVSDSNLLAPTLTDMALDYLSRIREVQPAGPYRLAGWSFGGNVAHTIAAMLREAGEQIDLLALIDCYPYAGGEPGSLAEEPTPDLETVRRLHLDGTALAQVDDGRAAELAAVLGHNTRLAMKHDPPLFNGDVLFFSATGDHDIPELKPTAWERFVTGSVHTHVIAAQHHEMLRPEPLVRIVEVLAEKLERTKRY</sequence>
<dbReference type="Gene3D" id="3.30.559.30">
    <property type="entry name" value="Nonribosomal peptide synthetase, condensation domain"/>
    <property type="match status" value="2"/>
</dbReference>
<dbReference type="GO" id="GO:0003824">
    <property type="term" value="F:catalytic activity"/>
    <property type="evidence" value="ECO:0007669"/>
    <property type="project" value="InterPro"/>
</dbReference>
<dbReference type="Gene3D" id="3.30.559.10">
    <property type="entry name" value="Chloramphenicol acetyltransferase-like domain"/>
    <property type="match status" value="2"/>
</dbReference>
<dbReference type="InterPro" id="IPR020806">
    <property type="entry name" value="PKS_PP-bd"/>
</dbReference>
<dbReference type="GO" id="GO:0008610">
    <property type="term" value="P:lipid biosynthetic process"/>
    <property type="evidence" value="ECO:0007669"/>
    <property type="project" value="UniProtKB-ARBA"/>
</dbReference>
<dbReference type="InterPro" id="IPR000873">
    <property type="entry name" value="AMP-dep_synth/lig_dom"/>
</dbReference>
<dbReference type="InterPro" id="IPR036736">
    <property type="entry name" value="ACP-like_sf"/>
</dbReference>
<dbReference type="InterPro" id="IPR020802">
    <property type="entry name" value="TesA-like"/>
</dbReference>
<dbReference type="InterPro" id="IPR029058">
    <property type="entry name" value="AB_hydrolase_fold"/>
</dbReference>
<reference evidence="7 8" key="1">
    <citation type="submission" date="2018-09" db="EMBL/GenBank/DDBJ databases">
        <title>YIM PH 21725 draft genome.</title>
        <authorList>
            <person name="Miao C."/>
        </authorList>
    </citation>
    <scope>NUCLEOTIDE SEQUENCE [LARGE SCALE GENOMIC DNA]</scope>
    <source>
        <strain evidence="8">YIM PH21725</strain>
    </source>
</reference>
<dbReference type="PROSITE" id="PS00012">
    <property type="entry name" value="PHOSPHOPANTETHEINE"/>
    <property type="match status" value="2"/>
</dbReference>
<dbReference type="SUPFAM" id="SSF47336">
    <property type="entry name" value="ACP-like"/>
    <property type="match status" value="2"/>
</dbReference>
<dbReference type="InterPro" id="IPR023213">
    <property type="entry name" value="CAT-like_dom_sf"/>
</dbReference>
<organism evidence="7 8">
    <name type="scientific">Amycolatopsis panacis</name>
    <dbReference type="NCBI Taxonomy" id="2340917"/>
    <lineage>
        <taxon>Bacteria</taxon>
        <taxon>Bacillati</taxon>
        <taxon>Actinomycetota</taxon>
        <taxon>Actinomycetes</taxon>
        <taxon>Pseudonocardiales</taxon>
        <taxon>Pseudonocardiaceae</taxon>
        <taxon>Amycolatopsis</taxon>
    </lineage>
</organism>
<dbReference type="CDD" id="cd19540">
    <property type="entry name" value="LCL_NRPS-like"/>
    <property type="match status" value="2"/>
</dbReference>
<proteinExistence type="inferred from homology"/>
<feature type="domain" description="Carrier" evidence="6">
    <location>
        <begin position="2318"/>
        <end position="2393"/>
    </location>
</feature>
<keyword evidence="4" id="KW-0597">Phosphoprotein</keyword>
<evidence type="ECO:0000313" key="8">
    <source>
        <dbReference type="Proteomes" id="UP000285112"/>
    </source>
</evidence>
<dbReference type="CDD" id="cd17646">
    <property type="entry name" value="A_NRPS_AB3403-like"/>
    <property type="match status" value="1"/>
</dbReference>
<dbReference type="GO" id="GO:0043041">
    <property type="term" value="P:amino acid activation for nonribosomal peptide biosynthetic process"/>
    <property type="evidence" value="ECO:0007669"/>
    <property type="project" value="TreeGrafter"/>
</dbReference>
<dbReference type="InterPro" id="IPR006342">
    <property type="entry name" value="FkbM_mtfrase"/>
</dbReference>
<dbReference type="Gene3D" id="1.10.1200.10">
    <property type="entry name" value="ACP-like"/>
    <property type="match status" value="1"/>
</dbReference>
<accession>A0A419I3E5</accession>
<dbReference type="FunFam" id="3.40.50.980:FF:000001">
    <property type="entry name" value="Non-ribosomal peptide synthetase"/>
    <property type="match status" value="2"/>
</dbReference>
<dbReference type="FunFam" id="1.10.1200.10:FF:000005">
    <property type="entry name" value="Nonribosomal peptide synthetase 1"/>
    <property type="match status" value="1"/>
</dbReference>
<dbReference type="Gene3D" id="3.40.50.1820">
    <property type="entry name" value="alpha/beta hydrolase"/>
    <property type="match status" value="1"/>
</dbReference>
<name>A0A419I3E5_9PSEU</name>
<dbReference type="FunFam" id="2.30.38.10:FF:000001">
    <property type="entry name" value="Non-ribosomal peptide synthetase PvdI"/>
    <property type="match status" value="2"/>
</dbReference>
<dbReference type="GO" id="GO:0044550">
    <property type="term" value="P:secondary metabolite biosynthetic process"/>
    <property type="evidence" value="ECO:0007669"/>
    <property type="project" value="UniProtKB-ARBA"/>
</dbReference>
<dbReference type="FunFam" id="3.40.50.980:FF:000002">
    <property type="entry name" value="Enterobactin synthetase component F"/>
    <property type="match status" value="1"/>
</dbReference>
<dbReference type="PANTHER" id="PTHR45527">
    <property type="entry name" value="NONRIBOSOMAL PEPTIDE SYNTHETASE"/>
    <property type="match status" value="1"/>
</dbReference>
<dbReference type="InterPro" id="IPR025110">
    <property type="entry name" value="AMP-bd_C"/>
</dbReference>
<dbReference type="FunFam" id="1.10.1200.10:FF:000016">
    <property type="entry name" value="Non-ribosomal peptide synthase"/>
    <property type="match status" value="1"/>
</dbReference>
<gene>
    <name evidence="7" type="ORF">D5S19_16245</name>
</gene>
<dbReference type="SMART" id="SM00824">
    <property type="entry name" value="PKS_TE"/>
    <property type="match status" value="1"/>
</dbReference>
<dbReference type="SUPFAM" id="SSF53474">
    <property type="entry name" value="alpha/beta-Hydrolases"/>
    <property type="match status" value="1"/>
</dbReference>
<dbReference type="Proteomes" id="UP000285112">
    <property type="component" value="Unassembled WGS sequence"/>
</dbReference>
<dbReference type="InterPro" id="IPR001031">
    <property type="entry name" value="Thioesterase"/>
</dbReference>
<dbReference type="NCBIfam" id="TIGR01733">
    <property type="entry name" value="AA-adenyl-dom"/>
    <property type="match status" value="2"/>
</dbReference>
<dbReference type="Gene3D" id="3.30.300.30">
    <property type="match status" value="3"/>
</dbReference>
<comment type="cofactor">
    <cofactor evidence="1">
        <name>pantetheine 4'-phosphate</name>
        <dbReference type="ChEBI" id="CHEBI:47942"/>
    </cofactor>
</comment>
<dbReference type="InterPro" id="IPR009081">
    <property type="entry name" value="PP-bd_ACP"/>
</dbReference>
<dbReference type="SMART" id="SM00823">
    <property type="entry name" value="PKS_PP"/>
    <property type="match status" value="2"/>
</dbReference>
<dbReference type="FunFam" id="3.30.300.30:FF:000010">
    <property type="entry name" value="Enterobactin synthetase component F"/>
    <property type="match status" value="1"/>
</dbReference>
<dbReference type="InterPro" id="IPR029063">
    <property type="entry name" value="SAM-dependent_MTases_sf"/>
</dbReference>
<dbReference type="SUPFAM" id="SSF53335">
    <property type="entry name" value="S-adenosyl-L-methionine-dependent methyltransferases"/>
    <property type="match status" value="1"/>
</dbReference>
<evidence type="ECO:0000256" key="2">
    <source>
        <dbReference type="ARBA" id="ARBA00006432"/>
    </source>
</evidence>
<dbReference type="GO" id="GO:0031177">
    <property type="term" value="F:phosphopantetheine binding"/>
    <property type="evidence" value="ECO:0007669"/>
    <property type="project" value="InterPro"/>
</dbReference>
<dbReference type="SUPFAM" id="SSF56801">
    <property type="entry name" value="Acetyl-CoA synthetase-like"/>
    <property type="match status" value="2"/>
</dbReference>
<feature type="domain" description="Carrier" evidence="6">
    <location>
        <begin position="970"/>
        <end position="1045"/>
    </location>
</feature>
<dbReference type="NCBIfam" id="TIGR01444">
    <property type="entry name" value="fkbM_fam"/>
    <property type="match status" value="1"/>
</dbReference>
<dbReference type="PANTHER" id="PTHR45527:SF1">
    <property type="entry name" value="FATTY ACID SYNTHASE"/>
    <property type="match status" value="1"/>
</dbReference>
<evidence type="ECO:0000256" key="3">
    <source>
        <dbReference type="ARBA" id="ARBA00022450"/>
    </source>
</evidence>
<dbReference type="InterPro" id="IPR006162">
    <property type="entry name" value="Ppantetheine_attach_site"/>
</dbReference>
<dbReference type="InterPro" id="IPR045851">
    <property type="entry name" value="AMP-bd_C_sf"/>
</dbReference>